<keyword evidence="5" id="KW-0328">Glycosyltransferase</keyword>
<evidence type="ECO:0000313" key="5">
    <source>
        <dbReference type="EMBL" id="BAU54872.1"/>
    </source>
</evidence>
<dbReference type="Proteomes" id="UP000218263">
    <property type="component" value="Chromosome"/>
</dbReference>
<dbReference type="NCBIfam" id="TIGR03696">
    <property type="entry name" value="Rhs_assc_core"/>
    <property type="match status" value="1"/>
</dbReference>
<name>A0A0X8X4B0_9SPHI</name>
<dbReference type="GO" id="GO:0106274">
    <property type="term" value="F:NAD+-protein-arginine ADP-ribosyltransferase activity"/>
    <property type="evidence" value="ECO:0007669"/>
    <property type="project" value="UniProtKB-EC"/>
</dbReference>
<protein>
    <submittedName>
        <fullName evidence="5">Mono(ADP-ribosyl)transferase SpvB</fullName>
        <ecNumber evidence="5">2.4.2.31</ecNumber>
    </submittedName>
</protein>
<dbReference type="PANTHER" id="PTHR32305">
    <property type="match status" value="1"/>
</dbReference>
<dbReference type="EC" id="2.4.2.31" evidence="5"/>
<evidence type="ECO:0000256" key="4">
    <source>
        <dbReference type="ARBA" id="ARBA00023026"/>
    </source>
</evidence>
<keyword evidence="5" id="KW-0808">Transferase</keyword>
<dbReference type="Pfam" id="PF12256">
    <property type="entry name" value="TcdB_toxin_midN"/>
    <property type="match status" value="1"/>
</dbReference>
<dbReference type="Pfam" id="PF12255">
    <property type="entry name" value="TcdB_toxin_midC"/>
    <property type="match status" value="1"/>
</dbReference>
<dbReference type="GO" id="GO:0005576">
    <property type="term" value="C:extracellular region"/>
    <property type="evidence" value="ECO:0007669"/>
    <property type="project" value="UniProtKB-SubCell"/>
</dbReference>
<organism evidence="5 6">
    <name type="scientific">Mucilaginibacter gotjawali</name>
    <dbReference type="NCBI Taxonomy" id="1550579"/>
    <lineage>
        <taxon>Bacteria</taxon>
        <taxon>Pseudomonadati</taxon>
        <taxon>Bacteroidota</taxon>
        <taxon>Sphingobacteriia</taxon>
        <taxon>Sphingobacteriales</taxon>
        <taxon>Sphingobacteriaceae</taxon>
        <taxon>Mucilaginibacter</taxon>
    </lineage>
</organism>
<keyword evidence="6" id="KW-1185">Reference proteome</keyword>
<keyword evidence="4" id="KW-0843">Virulence</keyword>
<dbReference type="InterPro" id="IPR003284">
    <property type="entry name" value="Sal_SpvB"/>
</dbReference>
<dbReference type="InterPro" id="IPR022045">
    <property type="entry name" value="TcdB_toxin_mid/N"/>
</dbReference>
<accession>A0A0X8X4B0</accession>
<dbReference type="SUPFAM" id="SSF69318">
    <property type="entry name" value="Integrin alpha N-terminal domain"/>
    <property type="match status" value="1"/>
</dbReference>
<keyword evidence="3" id="KW-0732">Signal</keyword>
<dbReference type="RefSeq" id="WP_096352982.1">
    <property type="nucleotide sequence ID" value="NZ_AP017313.1"/>
</dbReference>
<evidence type="ECO:0000256" key="1">
    <source>
        <dbReference type="ARBA" id="ARBA00004613"/>
    </source>
</evidence>
<dbReference type="InterPro" id="IPR050708">
    <property type="entry name" value="T6SS_VgrG/RHS"/>
</dbReference>
<dbReference type="InterPro" id="IPR028994">
    <property type="entry name" value="Integrin_alpha_N"/>
</dbReference>
<dbReference type="Pfam" id="PF03534">
    <property type="entry name" value="SpvB"/>
    <property type="match status" value="1"/>
</dbReference>
<evidence type="ECO:0000313" key="6">
    <source>
        <dbReference type="Proteomes" id="UP000218263"/>
    </source>
</evidence>
<sequence>MAFSPINENKKEKPGDSQRDNAAFLNNPQNNTAQAKPNLIQAPSITLPKGGGAIKSIDDKFQVNAVNGTAGYTIPLPLSPGRNGFTPSLSLSYNSGSGNSIFGIGWGIEVPAIHRKTEKELPQYQDAIESDTFVFPGVEDLVPQLLPGPNNTWVKNSVTNNNITVTRYSPRIEGGFAKIEKIEDSGNVYWKVTTKENIVSVFGKSNTAKLSSPVPGESDRIFKWCLEYSYDDKGNFTSYYYKTENTDNIAPSLFEKNRLNNIAPCTNIYLKGIKYGNTVAWYEGDALPAAFMFEMVLDYGEHDAEKPTLAEVNKWDARLDAFSDFKPGFELRTHRLCKRVLMFHHFAAEFGWSDYLVKSLDIVYDEQPWITYLNSVTETGYIWNTDGTLKSSKALPPVEFSYAIPGYSRDVQEISPANAANAPAGLSAPYQWTDLYSEGISGILSEQADGWFYKENWGNGQFSPAKLVNPRPSFNGLSDGTIALQDLEADGIKYAVYNSPALKGYFEMEPEGGWGEFNTFPSYPNINLKDPNLKFLDLNGDGMPDMLISLEQEYVWYQAEGKCGFDNYHLHTKANDDELGPRVVFADQDERLMIAVADMTGDGLSDIVLITYGAVSYYPNLGFGRFGAKVNMQMSSIFDSADDFNHRMIHFADVDGTGTTDIIYTGGDEIQVYFNQCGNSFSQPSAFFNPFAGWDDQSQFSVIDLLGKGTSCLVWSSPLPSNASAPLRYIDIMNGQKPHIMTGYKNNMGKEVTFEYQSSTGFYLNDKLKGANWVTKLPFPVQCVNKVVSIDRVSQTRFTSQYSYHHGYYDAAEREFRGFAMVVQTDTEEFDNYVLQTTGAGAVNSIEKDLYQPAVITKSWFHTGAYLRMQQMYHQLSAEYYPNAQLAAGEITDPGLAAQLQKYTLADAPLPNGLAAGEVSECFRALKGLPLRQEVYSDEGDPSVQIHPYSVTQYNYDTQRLQPKDRQKYSVFLPHEKQRLTLHFERNPADPRIEHAINVQIDPYGNVLQSASIVYGRVNADMTLPTANDRAKQTRQWVVYVQNGFTPLIDSALAYRLPVLYETQQWELNAGLPQAQFFTDTEIGGLYNTANIKLYDQTTTTGDKRKIAHSRTYFLKDNLSGPMPFGTIDTLALPYQNYQLAFTPTLLASIYGAKVNDALMRNKGNYVRTEGDSNYWIPSGTVYNYPDLSATPDATSIPPPTAADITFAKGNFYMPVAYQDNFGNLTKVFYDPYGLFMVKTVDAVKNEANAEAFNYRAMGPLRLRDANDNRIGVRYDELGRVVNTFVMGKETEFKGDPMDLNSAEASPLDQPSSVLTYDFRYYTTSGALPNRVTITVREQHYYAEPEPETQSAIVSWLSNLFGGGANNNQPQIQTNVTWQTSYSYSDGSGHEVLKKVQAAPGKAPQRDAQGKLVLDGNGNVAQMNTTPDLRWIGNGRTIVNNKGKAVKQYAPFFDSSPEYTKESELVEIGFTKLMYYDALGRLIRAENPDGTFSKVEFDAWMQQTWDENDTVIDSQWYADRINGGITEADQEAAQKTAVHYNTPSVVYFDSLARPFLAIVNNKTQRTNEVVTQEFYYTRTELDIQGFALSTTDTRSNVVMQWQYNMLGHIGYQTSMDAGERWMIADVMGKTLNLWDSRQQIFTYEYDALRRPLNLLVNTGDGYGNYTYGQFVYGENVANAKTLNLLGKMYQNYDTAGVITNNGCDFKGNILSNTRALLADYKKMPDWKIAQSLDAATYTNDTVFDALNRPIVLTSPDGSIFIPGYDESNLLKSMDVKLQGAATATNFISSIGYNAKGQRESIKYGNNTACNYDYDLKTYRLTRLLCTANNGNNILQDLHYTFDPVGNITRQFDNAQKTVFYGGQQVEAQNDYIYDAVYRLVQGNGREHIGQVTFNNQDNFNDNWCNLPLQPNSAVQIRNYIEKYFYDGVGNILKMVHTAGSSATPHGSWTRTYQYNASNNQLTKTGVGGHNYNYTYNEHGSMLNMPQLQVIDWNFKEEMQHANLGGGGDAYYVYDSSGQRTRKVIERLDGTIVERIYLGPYEIYRERTTTKITLQRDTLHIMDGKSRIAMVETRISGNDGSALQLIRYQYSNHLGSACLELDDHGKIISYEEYHPFGTSAYRATDASRQVPARRYRFTGAERDDETGLNYHSRRYYVPWLGRWTAADPIGIGDGLDLYAYAQNNPMHLVDPKGTEAKPKHKTKSKVETKPDESGIGTIPARPIWEFFQTPEWKATMKKALAYDPFLHDQSPKEDPKDKNQKDDKKPDEKKPDPKPEKKPEPPKDTNPIAASTADDAKGDLDPQIQAGGATQSNPGQGGVAVQVALQEPNPLYSPIWDSRKRLFHFQVGLLQPTTTIQYVHLWVPGAPKPSILAPPDPLPPPDAFQLSQTVSPVAFIFGNPKGHRVTLTLPVGIAGAVATDLAGQTTANQKSGTHLQILGLAGAQVDITLSNRWSLTLAGGYQGGRDYNTDTHTWQKNEAVTGTGLFTYHFKGQYE</sequence>
<dbReference type="Pfam" id="PF13517">
    <property type="entry name" value="FG-GAP_3"/>
    <property type="match status" value="1"/>
</dbReference>
<gene>
    <name evidence="5" type="primary">spvB</name>
    <name evidence="5" type="ORF">MgSA37_03051</name>
</gene>
<evidence type="ECO:0000256" key="2">
    <source>
        <dbReference type="ARBA" id="ARBA00022525"/>
    </source>
</evidence>
<dbReference type="OrthoDB" id="9765204at2"/>
<reference evidence="5 6" key="1">
    <citation type="submission" date="2015-12" db="EMBL/GenBank/DDBJ databases">
        <title>Genome sequence of Mucilaginibacter gotjawali.</title>
        <authorList>
            <person name="Lee J.S."/>
            <person name="Lee K.C."/>
            <person name="Kim K.K."/>
            <person name="Lee B.W."/>
        </authorList>
    </citation>
    <scope>NUCLEOTIDE SEQUENCE [LARGE SCALE GENOMIC DNA]</scope>
    <source>
        <strain evidence="5 6">SA3-7</strain>
    </source>
</reference>
<dbReference type="EMBL" id="AP017313">
    <property type="protein sequence ID" value="BAU54872.1"/>
    <property type="molecule type" value="Genomic_DNA"/>
</dbReference>
<dbReference type="PANTHER" id="PTHR32305:SF15">
    <property type="entry name" value="PROTEIN RHSA-RELATED"/>
    <property type="match status" value="1"/>
</dbReference>
<dbReference type="InterPro" id="IPR022385">
    <property type="entry name" value="Rhs_assc_core"/>
</dbReference>
<dbReference type="InterPro" id="IPR013517">
    <property type="entry name" value="FG-GAP"/>
</dbReference>
<comment type="subcellular location">
    <subcellularLocation>
        <location evidence="1">Secreted</location>
    </subcellularLocation>
</comment>
<dbReference type="PRINTS" id="PR01341">
    <property type="entry name" value="SALSPVBPROT"/>
</dbReference>
<dbReference type="GO" id="GO:0005737">
    <property type="term" value="C:cytoplasm"/>
    <property type="evidence" value="ECO:0007669"/>
    <property type="project" value="InterPro"/>
</dbReference>
<keyword evidence="2" id="KW-0964">Secreted</keyword>
<proteinExistence type="predicted"/>
<evidence type="ECO:0000256" key="3">
    <source>
        <dbReference type="ARBA" id="ARBA00022729"/>
    </source>
</evidence>
<dbReference type="Gene3D" id="2.180.10.10">
    <property type="entry name" value="RHS repeat-associated core"/>
    <property type="match status" value="1"/>
</dbReference>
<dbReference type="InterPro" id="IPR022044">
    <property type="entry name" value="TcdB_toxin_mid/C"/>
</dbReference>
<dbReference type="KEGG" id="mgot:MgSA37_03051"/>